<evidence type="ECO:0000256" key="2">
    <source>
        <dbReference type="ARBA" id="ARBA00023125"/>
    </source>
</evidence>
<evidence type="ECO:0000313" key="5">
    <source>
        <dbReference type="EMBL" id="ACU60715.1"/>
    </source>
</evidence>
<dbReference type="OrthoDB" id="892893at2"/>
<protein>
    <submittedName>
        <fullName evidence="5">Integrase family protein</fullName>
    </submittedName>
</protein>
<dbReference type="InterPro" id="IPR050090">
    <property type="entry name" value="Tyrosine_recombinase_XerCD"/>
</dbReference>
<organism evidence="5 6">
    <name type="scientific">Chitinophaga pinensis (strain ATCC 43595 / DSM 2588 / LMG 13176 / NBRC 15968 / NCIMB 11800 / UQM 2034)</name>
    <dbReference type="NCBI Taxonomy" id="485918"/>
    <lineage>
        <taxon>Bacteria</taxon>
        <taxon>Pseudomonadati</taxon>
        <taxon>Bacteroidota</taxon>
        <taxon>Chitinophagia</taxon>
        <taxon>Chitinophagales</taxon>
        <taxon>Chitinophagaceae</taxon>
        <taxon>Chitinophaga</taxon>
    </lineage>
</organism>
<dbReference type="InterPro" id="IPR011010">
    <property type="entry name" value="DNA_brk_join_enz"/>
</dbReference>
<gene>
    <name evidence="5" type="ordered locus">Cpin_3248</name>
</gene>
<dbReference type="GO" id="GO:0003677">
    <property type="term" value="F:DNA binding"/>
    <property type="evidence" value="ECO:0007669"/>
    <property type="project" value="UniProtKB-KW"/>
</dbReference>
<evidence type="ECO:0000259" key="4">
    <source>
        <dbReference type="PROSITE" id="PS51898"/>
    </source>
</evidence>
<dbReference type="Gene3D" id="1.10.443.10">
    <property type="entry name" value="Intergrase catalytic core"/>
    <property type="match status" value="1"/>
</dbReference>
<dbReference type="Proteomes" id="UP000002215">
    <property type="component" value="Chromosome"/>
</dbReference>
<accession>A0A979G4S4</accession>
<reference evidence="6" key="1">
    <citation type="submission" date="2009-08" db="EMBL/GenBank/DDBJ databases">
        <title>The complete genome of Chitinophaga pinensis DSM 2588.</title>
        <authorList>
            <consortium name="US DOE Joint Genome Institute (JGI-PGF)"/>
            <person name="Lucas S."/>
            <person name="Copeland A."/>
            <person name="Lapidus A."/>
            <person name="Glavina del Rio T."/>
            <person name="Dalin E."/>
            <person name="Tice H."/>
            <person name="Bruce D."/>
            <person name="Goodwin L."/>
            <person name="Pitluck S."/>
            <person name="Kyrpides N."/>
            <person name="Mavromatis K."/>
            <person name="Ivanova N."/>
            <person name="Mikhailova N."/>
            <person name="Sims D."/>
            <person name="Meinche L."/>
            <person name="Brettin T."/>
            <person name="Detter J.C."/>
            <person name="Han C."/>
            <person name="Larimer F."/>
            <person name="Land M."/>
            <person name="Hauser L."/>
            <person name="Markowitz V."/>
            <person name="Cheng J.-F."/>
            <person name="Hugenholtz P."/>
            <person name="Woyke T."/>
            <person name="Wu D."/>
            <person name="Spring S."/>
            <person name="Klenk H.-P."/>
            <person name="Eisen J.A."/>
        </authorList>
    </citation>
    <scope>NUCLEOTIDE SEQUENCE [LARGE SCALE GENOMIC DNA]</scope>
    <source>
        <strain evidence="6">ATCC 43595 / DSM 2588 / LMG 13176 / NBRC 15968 / NCIMB 11800 / UQM 2034</strain>
    </source>
</reference>
<keyword evidence="3" id="KW-0233">DNA recombination</keyword>
<dbReference type="InterPro" id="IPR025269">
    <property type="entry name" value="SAM-like_dom"/>
</dbReference>
<keyword evidence="2" id="KW-0238">DNA-binding</keyword>
<dbReference type="GO" id="GO:0006310">
    <property type="term" value="P:DNA recombination"/>
    <property type="evidence" value="ECO:0007669"/>
    <property type="project" value="UniProtKB-KW"/>
</dbReference>
<name>A0A979G4S4_CHIPD</name>
<dbReference type="PROSITE" id="PS51898">
    <property type="entry name" value="TYR_RECOMBINASE"/>
    <property type="match status" value="1"/>
</dbReference>
<comment type="similarity">
    <text evidence="1">Belongs to the 'phage' integrase family.</text>
</comment>
<dbReference type="SUPFAM" id="SSF56349">
    <property type="entry name" value="DNA breaking-rejoining enzymes"/>
    <property type="match status" value="1"/>
</dbReference>
<dbReference type="PANTHER" id="PTHR30349">
    <property type="entry name" value="PHAGE INTEGRASE-RELATED"/>
    <property type="match status" value="1"/>
</dbReference>
<dbReference type="InterPro" id="IPR035386">
    <property type="entry name" value="Arm-DNA-bind_5"/>
</dbReference>
<dbReference type="Pfam" id="PF00589">
    <property type="entry name" value="Phage_integrase"/>
    <property type="match status" value="1"/>
</dbReference>
<reference evidence="5 6" key="2">
    <citation type="journal article" date="2010" name="Stand. Genomic Sci.">
        <title>Complete genome sequence of Chitinophaga pinensis type strain (UQM 2034).</title>
        <authorList>
            <person name="Glavina Del Rio T."/>
            <person name="Abt B."/>
            <person name="Spring S."/>
            <person name="Lapidus A."/>
            <person name="Nolan M."/>
            <person name="Tice H."/>
            <person name="Copeland A."/>
            <person name="Cheng J.F."/>
            <person name="Chen F."/>
            <person name="Bruce D."/>
            <person name="Goodwin L."/>
            <person name="Pitluck S."/>
            <person name="Ivanova N."/>
            <person name="Mavromatis K."/>
            <person name="Mikhailova N."/>
            <person name="Pati A."/>
            <person name="Chen A."/>
            <person name="Palaniappan K."/>
            <person name="Land M."/>
            <person name="Hauser L."/>
            <person name="Chang Y.J."/>
            <person name="Jeffries C.D."/>
            <person name="Chain P."/>
            <person name="Saunders E."/>
            <person name="Detter J.C."/>
            <person name="Brettin T."/>
            <person name="Rohde M."/>
            <person name="Goker M."/>
            <person name="Bristow J."/>
            <person name="Eisen J.A."/>
            <person name="Markowitz V."/>
            <person name="Hugenholtz P."/>
            <person name="Kyrpides N.C."/>
            <person name="Klenk H.P."/>
            <person name="Lucas S."/>
        </authorList>
    </citation>
    <scope>NUCLEOTIDE SEQUENCE [LARGE SCALE GENOMIC DNA]</scope>
    <source>
        <strain evidence="6">ATCC 43595 / DSM 2588 / LMG 13176 / NBRC 15968 / NCIMB 11800 / UQM 2034</strain>
    </source>
</reference>
<feature type="domain" description="Tyr recombinase" evidence="4">
    <location>
        <begin position="228"/>
        <end position="404"/>
    </location>
</feature>
<evidence type="ECO:0000256" key="1">
    <source>
        <dbReference type="ARBA" id="ARBA00008857"/>
    </source>
</evidence>
<dbReference type="InterPro" id="IPR010998">
    <property type="entry name" value="Integrase_recombinase_N"/>
</dbReference>
<dbReference type="InterPro" id="IPR002104">
    <property type="entry name" value="Integrase_catalytic"/>
</dbReference>
<dbReference type="AlphaFoldDB" id="A0A979G4S4"/>
<dbReference type="Pfam" id="PF17293">
    <property type="entry name" value="Arm-DNA-bind_5"/>
    <property type="match status" value="1"/>
</dbReference>
<dbReference type="Gene3D" id="1.10.150.130">
    <property type="match status" value="1"/>
</dbReference>
<dbReference type="KEGG" id="cpi:Cpin_3248"/>
<dbReference type="RefSeq" id="WP_012790891.1">
    <property type="nucleotide sequence ID" value="NC_013132.1"/>
</dbReference>
<dbReference type="Pfam" id="PF13102">
    <property type="entry name" value="Phage_int_SAM_5"/>
    <property type="match status" value="1"/>
</dbReference>
<dbReference type="EMBL" id="CP001699">
    <property type="protein sequence ID" value="ACU60715.1"/>
    <property type="molecule type" value="Genomic_DNA"/>
</dbReference>
<evidence type="ECO:0000313" key="6">
    <source>
        <dbReference type="Proteomes" id="UP000002215"/>
    </source>
</evidence>
<evidence type="ECO:0000256" key="3">
    <source>
        <dbReference type="ARBA" id="ARBA00023172"/>
    </source>
</evidence>
<proteinExistence type="inferred from homology"/>
<dbReference type="CDD" id="cd01185">
    <property type="entry name" value="INTN1_C_like"/>
    <property type="match status" value="1"/>
</dbReference>
<dbReference type="PANTHER" id="PTHR30349:SF64">
    <property type="entry name" value="PROPHAGE INTEGRASE INTD-RELATED"/>
    <property type="match status" value="1"/>
</dbReference>
<sequence length="437" mass="50069">MKDDQSFGVHFMIRRDKAQDNVAPIYAKISVDGDSALLSTKYWVPIAAWENKKGLAKSGIPELTQLNTDLELERSAITNCYKTLREAGELLSPHLVKATYLKGSKQANGSVAPRLTLRTLMQKYEEVEGKRLKKGTWKNYTSTFAYLDGFLKKEIPGGDIRVDKLTKEFLTSFKTYIPKNPIKEGFVCQGNGLAKHIERTMRMVNWAVDEELLDRPPVGSYKVKKKKPKKIFLDEEELARMEAQVFLDEEVAYVHDLAIFACYTGLAYCDVMNVIDQDISILFGATWLSNERIKSEGYFKVPLLKKPLSILNKYRYARDRGKRKEIFPYISNQQVNRAIKVILQISRIHKKITFHKMRHTFGTTVTLANNMPIESLMKMMGHSKISSTLEYAQVVDSKLMKDMQGLSERLEKPVHIRRPVFDGSIRNLMYQACSCVN</sequence>
<dbReference type="InterPro" id="IPR013762">
    <property type="entry name" value="Integrase-like_cat_sf"/>
</dbReference>
<dbReference type="GO" id="GO:0015074">
    <property type="term" value="P:DNA integration"/>
    <property type="evidence" value="ECO:0007669"/>
    <property type="project" value="InterPro"/>
</dbReference>